<dbReference type="RefSeq" id="XP_013902434.1">
    <property type="nucleotide sequence ID" value="XM_014046980.1"/>
</dbReference>
<dbReference type="PANTHER" id="PTHR13343">
    <property type="entry name" value="CREG1 PROTEIN"/>
    <property type="match status" value="1"/>
</dbReference>
<proteinExistence type="predicted"/>
<dbReference type="PANTHER" id="PTHR13343:SF24">
    <property type="entry name" value="OS07G0573800 PROTEIN"/>
    <property type="match status" value="1"/>
</dbReference>
<accession>A0A0D2MKC6</accession>
<dbReference type="InterPro" id="IPR012349">
    <property type="entry name" value="Split_barrel_FMN-bd"/>
</dbReference>
<evidence type="ECO:0000313" key="3">
    <source>
        <dbReference type="EMBL" id="KIZ03415.1"/>
    </source>
</evidence>
<organism evidence="3 4">
    <name type="scientific">Monoraphidium neglectum</name>
    <dbReference type="NCBI Taxonomy" id="145388"/>
    <lineage>
        <taxon>Eukaryota</taxon>
        <taxon>Viridiplantae</taxon>
        <taxon>Chlorophyta</taxon>
        <taxon>core chlorophytes</taxon>
        <taxon>Chlorophyceae</taxon>
        <taxon>CS clade</taxon>
        <taxon>Sphaeropleales</taxon>
        <taxon>Selenastraceae</taxon>
        <taxon>Monoraphidium</taxon>
    </lineage>
</organism>
<dbReference type="InterPro" id="IPR019595">
    <property type="entry name" value="DUF2470"/>
</dbReference>
<keyword evidence="4" id="KW-1185">Reference proteome</keyword>
<protein>
    <submittedName>
        <fullName evidence="3">Uncharacterized protein</fullName>
    </submittedName>
</protein>
<dbReference type="OrthoDB" id="2138282at2759"/>
<feature type="domain" description="DUF2470" evidence="1">
    <location>
        <begin position="201"/>
        <end position="275"/>
    </location>
</feature>
<dbReference type="Gene3D" id="2.30.110.10">
    <property type="entry name" value="Electron Transport, Fmn-binding Protein, Chain A"/>
    <property type="match status" value="1"/>
</dbReference>
<dbReference type="Gene3D" id="3.20.180.10">
    <property type="entry name" value="PNP-oxidase-like"/>
    <property type="match status" value="1"/>
</dbReference>
<dbReference type="GeneID" id="25737421"/>
<dbReference type="Proteomes" id="UP000054498">
    <property type="component" value="Unassembled WGS sequence"/>
</dbReference>
<evidence type="ECO:0000259" key="2">
    <source>
        <dbReference type="Pfam" id="PF13883"/>
    </source>
</evidence>
<dbReference type="STRING" id="145388.A0A0D2MKC6"/>
<dbReference type="Pfam" id="PF13883">
    <property type="entry name" value="CREG_beta-barrel"/>
    <property type="match status" value="1"/>
</dbReference>
<evidence type="ECO:0000313" key="4">
    <source>
        <dbReference type="Proteomes" id="UP000054498"/>
    </source>
</evidence>
<feature type="domain" description="CREG-like beta-barrel" evidence="2">
    <location>
        <begin position="41"/>
        <end position="188"/>
    </location>
</feature>
<reference evidence="3 4" key="1">
    <citation type="journal article" date="2013" name="BMC Genomics">
        <title>Reconstruction of the lipid metabolism for the microalga Monoraphidium neglectum from its genome sequence reveals characteristics suitable for biofuel production.</title>
        <authorList>
            <person name="Bogen C."/>
            <person name="Al-Dilaimi A."/>
            <person name="Albersmeier A."/>
            <person name="Wichmann J."/>
            <person name="Grundmann M."/>
            <person name="Rupp O."/>
            <person name="Lauersen K.J."/>
            <person name="Blifernez-Klassen O."/>
            <person name="Kalinowski J."/>
            <person name="Goesmann A."/>
            <person name="Mussgnug J.H."/>
            <person name="Kruse O."/>
        </authorList>
    </citation>
    <scope>NUCLEOTIDE SEQUENCE [LARGE SCALE GENOMIC DNA]</scope>
    <source>
        <strain evidence="3 4">SAG 48.87</strain>
    </source>
</reference>
<dbReference type="GO" id="GO:0005737">
    <property type="term" value="C:cytoplasm"/>
    <property type="evidence" value="ECO:0007669"/>
    <property type="project" value="UniProtKB-ARBA"/>
</dbReference>
<dbReference type="InterPro" id="IPR037119">
    <property type="entry name" value="Haem_oxidase_HugZ-like_sf"/>
</dbReference>
<dbReference type="Pfam" id="PF10615">
    <property type="entry name" value="DUF2470"/>
    <property type="match status" value="1"/>
</dbReference>
<evidence type="ECO:0000259" key="1">
    <source>
        <dbReference type="Pfam" id="PF10615"/>
    </source>
</evidence>
<dbReference type="InterPro" id="IPR055343">
    <property type="entry name" value="CREG_beta-barrel"/>
</dbReference>
<name>A0A0D2MKC6_9CHLO</name>
<dbReference type="AlphaFoldDB" id="A0A0D2MKC6"/>
<dbReference type="SUPFAM" id="SSF50475">
    <property type="entry name" value="FMN-binding split barrel"/>
    <property type="match status" value="1"/>
</dbReference>
<gene>
    <name evidence="3" type="ORF">MNEG_4544</name>
</gene>
<sequence>MLPAVTSVAAASPQVPQVYSAEPDAEIARFQEHQRTAARPTVADEARTLFSLARSAVLSTKSAAAAFDGFPFGSVVEFAVDAEGRPILATSTLSPHTGDLIADGRCSLTVTAPGFQSLQDARFTLAGKAVQLPDSERAAVRETFLAKYPSAFYVDFGDFRWFRLEEIKGGRFIGGFGRIATISAEDYQAAKPDPISQFAGPVCGHMNADHEGDILAMVKHYTGLSAVKAKMLDLDRLGFNLQVTQQEGEQSFKVRLPFVRPAEDRKAVKDVIVEMTRAARGAAPQQ</sequence>
<dbReference type="EMBL" id="KK100855">
    <property type="protein sequence ID" value="KIZ03415.1"/>
    <property type="molecule type" value="Genomic_DNA"/>
</dbReference>
<dbReference type="KEGG" id="mng:MNEG_4544"/>